<organism evidence="15 16">
    <name type="scientific">Thalassiosira oceanica</name>
    <name type="common">Marine diatom</name>
    <dbReference type="NCBI Taxonomy" id="159749"/>
    <lineage>
        <taxon>Eukaryota</taxon>
        <taxon>Sar</taxon>
        <taxon>Stramenopiles</taxon>
        <taxon>Ochrophyta</taxon>
        <taxon>Bacillariophyta</taxon>
        <taxon>Coscinodiscophyceae</taxon>
        <taxon>Thalassiosirophycidae</taxon>
        <taxon>Thalassiosirales</taxon>
        <taxon>Thalassiosiraceae</taxon>
        <taxon>Thalassiosira</taxon>
    </lineage>
</organism>
<comment type="similarity">
    <text evidence="4 12">Belongs to the FBPase class 1 family.</text>
</comment>
<dbReference type="GO" id="GO:0006000">
    <property type="term" value="P:fructose metabolic process"/>
    <property type="evidence" value="ECO:0007669"/>
    <property type="project" value="TreeGrafter"/>
</dbReference>
<evidence type="ECO:0000256" key="11">
    <source>
        <dbReference type="ARBA" id="ARBA00040159"/>
    </source>
</evidence>
<dbReference type="GO" id="GO:0006002">
    <property type="term" value="P:fructose 6-phosphate metabolic process"/>
    <property type="evidence" value="ECO:0007669"/>
    <property type="project" value="TreeGrafter"/>
</dbReference>
<dbReference type="PIRSF" id="PIRSF500210">
    <property type="entry name" value="FBPtase"/>
    <property type="match status" value="1"/>
</dbReference>
<evidence type="ECO:0000256" key="2">
    <source>
        <dbReference type="ARBA" id="ARBA00001946"/>
    </source>
</evidence>
<dbReference type="OMA" id="YIPENCP"/>
<dbReference type="HAMAP" id="MF_01855">
    <property type="entry name" value="FBPase_class1"/>
    <property type="match status" value="1"/>
</dbReference>
<dbReference type="SUPFAM" id="SSF56655">
    <property type="entry name" value="Carbohydrate phosphatase"/>
    <property type="match status" value="1"/>
</dbReference>
<dbReference type="Pfam" id="PF18913">
    <property type="entry name" value="FBPase_C"/>
    <property type="match status" value="1"/>
</dbReference>
<dbReference type="Proteomes" id="UP000266841">
    <property type="component" value="Unassembled WGS sequence"/>
</dbReference>
<evidence type="ECO:0000259" key="14">
    <source>
        <dbReference type="Pfam" id="PF18913"/>
    </source>
</evidence>
<comment type="catalytic activity">
    <reaction evidence="1">
        <text>beta-D-fructose 1,6-bisphosphate + H2O = beta-D-fructose 6-phosphate + phosphate</text>
        <dbReference type="Rhea" id="RHEA:11064"/>
        <dbReference type="ChEBI" id="CHEBI:15377"/>
        <dbReference type="ChEBI" id="CHEBI:32966"/>
        <dbReference type="ChEBI" id="CHEBI:43474"/>
        <dbReference type="ChEBI" id="CHEBI:57634"/>
        <dbReference type="EC" id="3.1.3.11"/>
    </reaction>
</comment>
<feature type="domain" description="Fructose-1-6-bisphosphatase class 1 C-terminal" evidence="14">
    <location>
        <begin position="353"/>
        <end position="482"/>
    </location>
</feature>
<keyword evidence="6" id="KW-0963">Cytoplasm</keyword>
<dbReference type="PRINTS" id="PR00115">
    <property type="entry name" value="F16BPHPHTASE"/>
</dbReference>
<dbReference type="InterPro" id="IPR033391">
    <property type="entry name" value="FBPase_N"/>
</dbReference>
<comment type="subcellular location">
    <subcellularLocation>
        <location evidence="3">Cytoplasm</location>
    </subcellularLocation>
</comment>
<evidence type="ECO:0000259" key="13">
    <source>
        <dbReference type="Pfam" id="PF00316"/>
    </source>
</evidence>
<keyword evidence="8 12" id="KW-0378">Hydrolase</keyword>
<name>K0TGX7_THAOC</name>
<dbReference type="PANTHER" id="PTHR11556:SF41">
    <property type="entry name" value="FRUCTOSE-1,6-BISPHOSPHATASE, CYTOSOLIC"/>
    <property type="match status" value="1"/>
</dbReference>
<keyword evidence="16" id="KW-1185">Reference proteome</keyword>
<evidence type="ECO:0000313" key="15">
    <source>
        <dbReference type="EMBL" id="EJK72926.1"/>
    </source>
</evidence>
<sequence>MAAWRDPQKVPQQRGVFLVRIIKGIVWGRRARAEASDEAGGLNSLDWAATCLGDQGETDFPETKAPGAVFVGVDTATAGAEVGRKKAAIPDCFDLFALPASRECDIDVVTAGSLPHAAHCVRRVRVANLAHPFFVTMANYKFETTDDTKLSFWRESMDSDAPTLSRYVMSQTKDSELVLLLNALATSFKLIASAVRRAGVAQLYGLAGEVNSTGDDQKKLDIMSNDMMINALINSGVCSILVSEENEEPIIVPVDKAGKFCVAFDPLDGSSNIDCNVSVGTIFSVFEKKDGVVEDLLRSGEECICAGYCAYSSAVELVFTFKDSTVEGFCLDPTIGEFVHTRFNMQFPADGGKRIYSCNEGNFIHWDQPIKDAVDAFKNGIEGKPYSARYVGSMVADIHRTLLYGGIYIYPADKKSPKGKLRMLYEGIPMALIIEQAGGIASTGYFNGKIGEVSKLTPDAIHCKCPIIMGGHRDVGVVYDCYKKAGVEVPDLKKDD</sequence>
<dbReference type="InterPro" id="IPR000146">
    <property type="entry name" value="FBPase_class-1"/>
</dbReference>
<dbReference type="PANTHER" id="PTHR11556">
    <property type="entry name" value="FRUCTOSE-1,6-BISPHOSPHATASE-RELATED"/>
    <property type="match status" value="1"/>
</dbReference>
<evidence type="ECO:0000313" key="16">
    <source>
        <dbReference type="Proteomes" id="UP000266841"/>
    </source>
</evidence>
<evidence type="ECO:0000256" key="8">
    <source>
        <dbReference type="ARBA" id="ARBA00022801"/>
    </source>
</evidence>
<keyword evidence="9" id="KW-0460">Magnesium</keyword>
<evidence type="ECO:0000256" key="10">
    <source>
        <dbReference type="ARBA" id="ARBA00023277"/>
    </source>
</evidence>
<dbReference type="GO" id="GO:0042132">
    <property type="term" value="F:fructose 1,6-bisphosphate 1-phosphatase activity"/>
    <property type="evidence" value="ECO:0007669"/>
    <property type="project" value="UniProtKB-EC"/>
</dbReference>
<dbReference type="Gene3D" id="3.30.540.10">
    <property type="entry name" value="Fructose-1,6-Bisphosphatase, subunit A, domain 1"/>
    <property type="match status" value="1"/>
</dbReference>
<dbReference type="Gene3D" id="3.40.190.80">
    <property type="match status" value="1"/>
</dbReference>
<dbReference type="Pfam" id="PF00316">
    <property type="entry name" value="FBPase"/>
    <property type="match status" value="1"/>
</dbReference>
<comment type="cofactor">
    <cofactor evidence="2">
        <name>Mg(2+)</name>
        <dbReference type="ChEBI" id="CHEBI:18420"/>
    </cofactor>
</comment>
<dbReference type="InterPro" id="IPR044015">
    <property type="entry name" value="FBPase_C_dom"/>
</dbReference>
<evidence type="ECO:0000256" key="7">
    <source>
        <dbReference type="ARBA" id="ARBA00022723"/>
    </source>
</evidence>
<dbReference type="GO" id="GO:0030388">
    <property type="term" value="P:fructose 1,6-bisphosphate metabolic process"/>
    <property type="evidence" value="ECO:0007669"/>
    <property type="project" value="TreeGrafter"/>
</dbReference>
<dbReference type="GO" id="GO:0005986">
    <property type="term" value="P:sucrose biosynthetic process"/>
    <property type="evidence" value="ECO:0007669"/>
    <property type="project" value="TreeGrafter"/>
</dbReference>
<accession>K0TGX7</accession>
<dbReference type="InterPro" id="IPR020548">
    <property type="entry name" value="Fructose_bisphosphatase_AS"/>
</dbReference>
<evidence type="ECO:0000256" key="9">
    <source>
        <dbReference type="ARBA" id="ARBA00022842"/>
    </source>
</evidence>
<evidence type="ECO:0000256" key="5">
    <source>
        <dbReference type="ARBA" id="ARBA00013093"/>
    </source>
</evidence>
<dbReference type="PROSITE" id="PS00124">
    <property type="entry name" value="FBPASE"/>
    <property type="match status" value="1"/>
</dbReference>
<dbReference type="OrthoDB" id="10256725at2759"/>
<comment type="caution">
    <text evidence="15">The sequence shown here is derived from an EMBL/GenBank/DDBJ whole genome shotgun (WGS) entry which is preliminary data.</text>
</comment>
<reference evidence="15 16" key="1">
    <citation type="journal article" date="2012" name="Genome Biol.">
        <title>Genome and low-iron response of an oceanic diatom adapted to chronic iron limitation.</title>
        <authorList>
            <person name="Lommer M."/>
            <person name="Specht M."/>
            <person name="Roy A.S."/>
            <person name="Kraemer L."/>
            <person name="Andreson R."/>
            <person name="Gutowska M.A."/>
            <person name="Wolf J."/>
            <person name="Bergner S.V."/>
            <person name="Schilhabel M.B."/>
            <person name="Klostermeier U.C."/>
            <person name="Beiko R.G."/>
            <person name="Rosenstiel P."/>
            <person name="Hippler M."/>
            <person name="Laroche J."/>
        </authorList>
    </citation>
    <scope>NUCLEOTIDE SEQUENCE [LARGE SCALE GENOMIC DNA]</scope>
    <source>
        <strain evidence="15 16">CCMP1005</strain>
    </source>
</reference>
<dbReference type="EMBL" id="AGNL01005095">
    <property type="protein sequence ID" value="EJK72926.1"/>
    <property type="molecule type" value="Genomic_DNA"/>
</dbReference>
<evidence type="ECO:0000256" key="1">
    <source>
        <dbReference type="ARBA" id="ARBA00001273"/>
    </source>
</evidence>
<dbReference type="EC" id="3.1.3.11" evidence="5"/>
<evidence type="ECO:0000256" key="12">
    <source>
        <dbReference type="RuleBase" id="RU000508"/>
    </source>
</evidence>
<keyword evidence="10 12" id="KW-0119">Carbohydrate metabolism</keyword>
<dbReference type="CDD" id="cd00354">
    <property type="entry name" value="FBPase"/>
    <property type="match status" value="1"/>
</dbReference>
<dbReference type="GO" id="GO:0046872">
    <property type="term" value="F:metal ion binding"/>
    <property type="evidence" value="ECO:0007669"/>
    <property type="project" value="UniProtKB-KW"/>
</dbReference>
<evidence type="ECO:0000256" key="3">
    <source>
        <dbReference type="ARBA" id="ARBA00004496"/>
    </source>
</evidence>
<evidence type="ECO:0000256" key="6">
    <source>
        <dbReference type="ARBA" id="ARBA00022490"/>
    </source>
</evidence>
<dbReference type="InterPro" id="IPR028343">
    <property type="entry name" value="FBPtase"/>
</dbReference>
<dbReference type="GO" id="GO:0005829">
    <property type="term" value="C:cytosol"/>
    <property type="evidence" value="ECO:0007669"/>
    <property type="project" value="TreeGrafter"/>
</dbReference>
<gene>
    <name evidence="15" type="ORF">THAOC_05494</name>
</gene>
<evidence type="ECO:0000256" key="4">
    <source>
        <dbReference type="ARBA" id="ARBA00010941"/>
    </source>
</evidence>
<dbReference type="eggNOG" id="KOG1458">
    <property type="taxonomic scope" value="Eukaryota"/>
</dbReference>
<protein>
    <recommendedName>
        <fullName evidence="11">Fructose-1,6-bisphosphatase, cytosolic</fullName>
        <ecNumber evidence="5">3.1.3.11</ecNumber>
    </recommendedName>
</protein>
<dbReference type="AlphaFoldDB" id="K0TGX7"/>
<proteinExistence type="inferred from homology"/>
<feature type="domain" description="Fructose-1-6-bisphosphatase class I N-terminal" evidence="13">
    <location>
        <begin position="163"/>
        <end position="341"/>
    </location>
</feature>
<dbReference type="GO" id="GO:0006094">
    <property type="term" value="P:gluconeogenesis"/>
    <property type="evidence" value="ECO:0007669"/>
    <property type="project" value="TreeGrafter"/>
</dbReference>
<keyword evidence="7" id="KW-0479">Metal-binding</keyword>
<dbReference type="PIRSF" id="PIRSF000904">
    <property type="entry name" value="FBPtase_SBPase"/>
    <property type="match status" value="1"/>
</dbReference>